<reference evidence="1" key="1">
    <citation type="journal article" date="2022" name="Int. J. Mol. Sci.">
        <title>Draft Genome of Tanacetum Coccineum: Genomic Comparison of Closely Related Tanacetum-Family Plants.</title>
        <authorList>
            <person name="Yamashiro T."/>
            <person name="Shiraishi A."/>
            <person name="Nakayama K."/>
            <person name="Satake H."/>
        </authorList>
    </citation>
    <scope>NUCLEOTIDE SEQUENCE</scope>
</reference>
<protein>
    <submittedName>
        <fullName evidence="1">Uncharacterized protein</fullName>
    </submittedName>
</protein>
<dbReference type="Proteomes" id="UP001151760">
    <property type="component" value="Unassembled WGS sequence"/>
</dbReference>
<name>A0ABQ4YNT9_9ASTR</name>
<evidence type="ECO:0000313" key="2">
    <source>
        <dbReference type="Proteomes" id="UP001151760"/>
    </source>
</evidence>
<sequence length="179" mass="21207">MGSHTLQQLRRYSFDELKTLFETTIRRTNTFTPMKSDVPKIAVESSKRHAEEEPDQESSKRQNIVLEEGINIKALQTKYATIDWEVYTKDLRKYWKIIQVGNHTEHIHDITWRLYDTCGVHHVSTKDGVDIYMLVEREYPLSRGVLIQMFGAKILVELDNEMCKELPRKIFLQVERPRR</sequence>
<dbReference type="EMBL" id="BQNB010010581">
    <property type="protein sequence ID" value="GJS79205.1"/>
    <property type="molecule type" value="Genomic_DNA"/>
</dbReference>
<evidence type="ECO:0000313" key="1">
    <source>
        <dbReference type="EMBL" id="GJS79205.1"/>
    </source>
</evidence>
<keyword evidence="2" id="KW-1185">Reference proteome</keyword>
<proteinExistence type="predicted"/>
<organism evidence="1 2">
    <name type="scientific">Tanacetum coccineum</name>
    <dbReference type="NCBI Taxonomy" id="301880"/>
    <lineage>
        <taxon>Eukaryota</taxon>
        <taxon>Viridiplantae</taxon>
        <taxon>Streptophyta</taxon>
        <taxon>Embryophyta</taxon>
        <taxon>Tracheophyta</taxon>
        <taxon>Spermatophyta</taxon>
        <taxon>Magnoliopsida</taxon>
        <taxon>eudicotyledons</taxon>
        <taxon>Gunneridae</taxon>
        <taxon>Pentapetalae</taxon>
        <taxon>asterids</taxon>
        <taxon>campanulids</taxon>
        <taxon>Asterales</taxon>
        <taxon>Asteraceae</taxon>
        <taxon>Asteroideae</taxon>
        <taxon>Anthemideae</taxon>
        <taxon>Anthemidinae</taxon>
        <taxon>Tanacetum</taxon>
    </lineage>
</organism>
<reference evidence="1" key="2">
    <citation type="submission" date="2022-01" db="EMBL/GenBank/DDBJ databases">
        <authorList>
            <person name="Yamashiro T."/>
            <person name="Shiraishi A."/>
            <person name="Satake H."/>
            <person name="Nakayama K."/>
        </authorList>
    </citation>
    <scope>NUCLEOTIDE SEQUENCE</scope>
</reference>
<accession>A0ABQ4YNT9</accession>
<comment type="caution">
    <text evidence="1">The sequence shown here is derived from an EMBL/GenBank/DDBJ whole genome shotgun (WGS) entry which is preliminary data.</text>
</comment>
<gene>
    <name evidence="1" type="ORF">Tco_0729086</name>
</gene>